<name>A0A243W7G0_9BACT</name>
<dbReference type="PANTHER" id="PTHR35580:SF1">
    <property type="entry name" value="PHYTASE-LIKE DOMAIN-CONTAINING PROTEIN"/>
    <property type="match status" value="1"/>
</dbReference>
<accession>A0A243W7G0</accession>
<dbReference type="Pfam" id="PF18962">
    <property type="entry name" value="Por_Secre_tail"/>
    <property type="match status" value="1"/>
</dbReference>
<evidence type="ECO:0000313" key="3">
    <source>
        <dbReference type="Proteomes" id="UP000194873"/>
    </source>
</evidence>
<dbReference type="NCBIfam" id="TIGR04183">
    <property type="entry name" value="Por_Secre_tail"/>
    <property type="match status" value="1"/>
</dbReference>
<dbReference type="InterPro" id="IPR026444">
    <property type="entry name" value="Secre_tail"/>
</dbReference>
<feature type="domain" description="Secretion system C-terminal sorting" evidence="1">
    <location>
        <begin position="486"/>
        <end position="551"/>
    </location>
</feature>
<dbReference type="Proteomes" id="UP000194873">
    <property type="component" value="Unassembled WGS sequence"/>
</dbReference>
<keyword evidence="3" id="KW-1185">Reference proteome</keyword>
<organism evidence="2 3">
    <name type="scientific">Hymenobacter crusticola</name>
    <dbReference type="NCBI Taxonomy" id="1770526"/>
    <lineage>
        <taxon>Bacteria</taxon>
        <taxon>Pseudomonadati</taxon>
        <taxon>Bacteroidota</taxon>
        <taxon>Cytophagia</taxon>
        <taxon>Cytophagales</taxon>
        <taxon>Hymenobacteraceae</taxon>
        <taxon>Hymenobacter</taxon>
    </lineage>
</organism>
<proteinExistence type="predicted"/>
<dbReference type="PANTHER" id="PTHR35580">
    <property type="entry name" value="CELL SURFACE GLYCOPROTEIN (S-LAYER PROTEIN)-LIKE PROTEIN"/>
    <property type="match status" value="1"/>
</dbReference>
<dbReference type="AlphaFoldDB" id="A0A243W7G0"/>
<dbReference type="EMBL" id="MTSE01000062">
    <property type="protein sequence ID" value="OUJ67840.1"/>
    <property type="molecule type" value="Genomic_DNA"/>
</dbReference>
<gene>
    <name evidence="2" type="ORF">BXP70_28455</name>
</gene>
<reference evidence="2 3" key="1">
    <citation type="submission" date="2017-01" db="EMBL/GenBank/DDBJ databases">
        <title>A new Hymenobacter.</title>
        <authorList>
            <person name="Liang Y."/>
            <person name="Feng F."/>
        </authorList>
    </citation>
    <scope>NUCLEOTIDE SEQUENCE [LARGE SCALE GENOMIC DNA]</scope>
    <source>
        <strain evidence="2">MIMBbqt21</strain>
    </source>
</reference>
<evidence type="ECO:0000313" key="2">
    <source>
        <dbReference type="EMBL" id="OUJ67840.1"/>
    </source>
</evidence>
<comment type="caution">
    <text evidence="2">The sequence shown here is derived from an EMBL/GenBank/DDBJ whole genome shotgun (WGS) entry which is preliminary data.</text>
</comment>
<evidence type="ECO:0000259" key="1">
    <source>
        <dbReference type="Pfam" id="PF18962"/>
    </source>
</evidence>
<dbReference type="Gene3D" id="2.80.10.50">
    <property type="match status" value="1"/>
</dbReference>
<dbReference type="InterPro" id="IPR052918">
    <property type="entry name" value="Motility_Chemotaxis_Reg"/>
</dbReference>
<sequence>MLAPKIQAQSWQWATAPSSASANGISHAVGTAVDGAGNTIVVGNFSNAVTFGSTTLYTPAQTLYVARLNSNGAWTQVISISNPNKDYIEAFATALDGVGNVVIAGLFSGTITFGTITLTSPSVDECIFVARLSTAGVWTQAVRGANGGNIEVTGLAVRANGDAAIVGNFLDKSITFGTSTLTNIDTRLFSGSRDLYTARLSNDGNWTQAVRAGGTVATNAQVPTHDVATAVVIDESGTVTVAGYFTGTTIGFGPLTLTNVNPAGGTAQPADLFVARLNNAGTWTQAVRAGGEGNDRAMDLALANNGDAVVCGSFSAYTTNFGAITLTNPGISSYDLFVARLNSAGTWTQAVRAGGNGFGDDERAVALAVDGNDNVLITGLYFGSSILFGPLTLDRAGAYSLFVAKLSSMGSWLQAARAGGNAVIAPSSITVDGSGSVTVVGEFSTPSISFGSISLTAAFTSAFVARLTGLVTSTKQPVGHKLPLAILPNPAHTSITLTSLANEISDPVLVFDATGREVARRIVPIRTTSMTLDVSSLKPGLYVVRHGKATGKVLIE</sequence>
<protein>
    <recommendedName>
        <fullName evidence="1">Secretion system C-terminal sorting domain-containing protein</fullName>
    </recommendedName>
</protein>